<gene>
    <name evidence="1" type="ORF">EDD65_10794</name>
</gene>
<sequence>MEIMFYELYKDCIKEESQKNIIKSKFKDNAIHISLIKYY</sequence>
<reference evidence="1 2" key="1">
    <citation type="submission" date="2019-03" db="EMBL/GenBank/DDBJ databases">
        <title>Genomic Encyclopedia of Type Strains, Phase IV (KMG-IV): sequencing the most valuable type-strain genomes for metagenomic binning, comparative biology and taxonomic classification.</title>
        <authorList>
            <person name="Goeker M."/>
        </authorList>
    </citation>
    <scope>NUCLEOTIDE SEQUENCE [LARGE SCALE GENOMIC DNA]</scope>
    <source>
        <strain evidence="1 2">DSM 26752</strain>
    </source>
</reference>
<proteinExistence type="predicted"/>
<accession>A0A4R3KTR7</accession>
<keyword evidence="2" id="KW-1185">Reference proteome</keyword>
<protein>
    <submittedName>
        <fullName evidence="1">Uncharacterized protein</fullName>
    </submittedName>
</protein>
<dbReference type="Proteomes" id="UP000294567">
    <property type="component" value="Unassembled WGS sequence"/>
</dbReference>
<comment type="caution">
    <text evidence="1">The sequence shown here is derived from an EMBL/GenBank/DDBJ whole genome shotgun (WGS) entry which is preliminary data.</text>
</comment>
<dbReference type="AlphaFoldDB" id="A0A4R3KTR7"/>
<organism evidence="1 2">
    <name type="scientific">Keratinibaculum paraultunense</name>
    <dbReference type="NCBI Taxonomy" id="1278232"/>
    <lineage>
        <taxon>Bacteria</taxon>
        <taxon>Bacillati</taxon>
        <taxon>Bacillota</taxon>
        <taxon>Tissierellia</taxon>
        <taxon>Tissierellales</taxon>
        <taxon>Tepidimicrobiaceae</taxon>
        <taxon>Keratinibaculum</taxon>
    </lineage>
</organism>
<dbReference type="EMBL" id="SMAE01000007">
    <property type="protein sequence ID" value="TCS88739.1"/>
    <property type="molecule type" value="Genomic_DNA"/>
</dbReference>
<evidence type="ECO:0000313" key="2">
    <source>
        <dbReference type="Proteomes" id="UP000294567"/>
    </source>
</evidence>
<name>A0A4R3KTR7_9FIRM</name>
<evidence type="ECO:0000313" key="1">
    <source>
        <dbReference type="EMBL" id="TCS88739.1"/>
    </source>
</evidence>